<dbReference type="AlphaFoldDB" id="A0A427YQM4"/>
<proteinExistence type="predicted"/>
<keyword evidence="2" id="KW-1133">Transmembrane helix</keyword>
<reference evidence="3 4" key="1">
    <citation type="submission" date="2018-11" db="EMBL/GenBank/DDBJ databases">
        <title>Genome sequence of Saitozyma podzolica DSM 27192.</title>
        <authorList>
            <person name="Aliyu H."/>
            <person name="Gorte O."/>
            <person name="Ochsenreither K."/>
        </authorList>
    </citation>
    <scope>NUCLEOTIDE SEQUENCE [LARGE SCALE GENOMIC DNA]</scope>
    <source>
        <strain evidence="3 4">DSM 27192</strain>
    </source>
</reference>
<evidence type="ECO:0000313" key="3">
    <source>
        <dbReference type="EMBL" id="RSH93408.1"/>
    </source>
</evidence>
<evidence type="ECO:0000256" key="1">
    <source>
        <dbReference type="SAM" id="MobiDB-lite"/>
    </source>
</evidence>
<keyword evidence="4" id="KW-1185">Reference proteome</keyword>
<accession>A0A427YQM4</accession>
<protein>
    <submittedName>
        <fullName evidence="3">Uncharacterized protein</fullName>
    </submittedName>
</protein>
<organism evidence="3 4">
    <name type="scientific">Saitozyma podzolica</name>
    <dbReference type="NCBI Taxonomy" id="1890683"/>
    <lineage>
        <taxon>Eukaryota</taxon>
        <taxon>Fungi</taxon>
        <taxon>Dikarya</taxon>
        <taxon>Basidiomycota</taxon>
        <taxon>Agaricomycotina</taxon>
        <taxon>Tremellomycetes</taxon>
        <taxon>Tremellales</taxon>
        <taxon>Trimorphomycetaceae</taxon>
        <taxon>Saitozyma</taxon>
    </lineage>
</organism>
<gene>
    <name evidence="3" type="ORF">EHS25_007764</name>
</gene>
<keyword evidence="2" id="KW-0472">Membrane</keyword>
<feature type="region of interest" description="Disordered" evidence="1">
    <location>
        <begin position="90"/>
        <end position="162"/>
    </location>
</feature>
<keyword evidence="2" id="KW-0812">Transmembrane</keyword>
<comment type="caution">
    <text evidence="3">The sequence shown here is derived from an EMBL/GenBank/DDBJ whole genome shotgun (WGS) entry which is preliminary data.</text>
</comment>
<evidence type="ECO:0000313" key="4">
    <source>
        <dbReference type="Proteomes" id="UP000279259"/>
    </source>
</evidence>
<sequence length="162" mass="18043">MIYAIGLVIFLVAILLIYFVRLMSNRYRTTRARHTAHGDPEAFQRQTEQIGPTPTLRGVASDMSSRVFHSPADVEGEEYVPFHRRSMSTVGGEAVQREHLESDPELPSYIESATMPRPPLPVYSGTSRAPAPNPDSRTNLPAYGDAPPKYVPDQQPPIVRTL</sequence>
<name>A0A427YQM4_9TREE</name>
<evidence type="ECO:0000256" key="2">
    <source>
        <dbReference type="SAM" id="Phobius"/>
    </source>
</evidence>
<dbReference type="EMBL" id="RSCD01000004">
    <property type="protein sequence ID" value="RSH93408.1"/>
    <property type="molecule type" value="Genomic_DNA"/>
</dbReference>
<dbReference type="Proteomes" id="UP000279259">
    <property type="component" value="Unassembled WGS sequence"/>
</dbReference>
<dbReference type="OrthoDB" id="2582394at2759"/>
<feature type="transmembrane region" description="Helical" evidence="2">
    <location>
        <begin position="6"/>
        <end position="24"/>
    </location>
</feature>